<accession>A0AAX1N0R4</accession>
<dbReference type="EMBL" id="CP076132">
    <property type="protein sequence ID" value="QWG00951.1"/>
    <property type="molecule type" value="Genomic_DNA"/>
</dbReference>
<sequence length="136" mass="15871">MKNLFLHTWELIPELSIYENGIPPKSASYTFKEGKEGKLDVSIQWIDAEDQSFTIDYTITPDGKRYDHENKAQANEVMSEFISYNQLNSYTYKGGELIVEAKRIIADNGIMKVTRRMILSEEKSFTNLQFYKKRID</sequence>
<proteinExistence type="predicted"/>
<protein>
    <recommendedName>
        <fullName evidence="3">Lipocalin-like domain-containing protein</fullName>
    </recommendedName>
</protein>
<name>A0AAX1N0R4_9BACT</name>
<organism evidence="1 2">
    <name type="scientific">Flammeovirga yaeyamensis</name>
    <dbReference type="NCBI Taxonomy" id="367791"/>
    <lineage>
        <taxon>Bacteria</taxon>
        <taxon>Pseudomonadati</taxon>
        <taxon>Bacteroidota</taxon>
        <taxon>Cytophagia</taxon>
        <taxon>Cytophagales</taxon>
        <taxon>Flammeovirgaceae</taxon>
        <taxon>Flammeovirga</taxon>
    </lineage>
</organism>
<keyword evidence="2" id="KW-1185">Reference proteome</keyword>
<reference evidence="1 2" key="1">
    <citation type="submission" date="2021-05" db="EMBL/GenBank/DDBJ databases">
        <title>Comparative genomic studies on the polysaccharide-degrading batcterial strains of the Flammeovirga genus.</title>
        <authorList>
            <person name="Zewei F."/>
            <person name="Zheng Z."/>
            <person name="Yu L."/>
            <person name="Ruyue G."/>
            <person name="Yanhong M."/>
            <person name="Yuanyuan C."/>
            <person name="Jingyan G."/>
            <person name="Wenjun H."/>
        </authorList>
    </citation>
    <scope>NUCLEOTIDE SEQUENCE [LARGE SCALE GENOMIC DNA]</scope>
    <source>
        <strain evidence="1 2">NBRC:100898</strain>
    </source>
</reference>
<evidence type="ECO:0008006" key="3">
    <source>
        <dbReference type="Google" id="ProtNLM"/>
    </source>
</evidence>
<dbReference type="AlphaFoldDB" id="A0AAX1N0R4"/>
<evidence type="ECO:0000313" key="2">
    <source>
        <dbReference type="Proteomes" id="UP000678679"/>
    </source>
</evidence>
<evidence type="ECO:0000313" key="1">
    <source>
        <dbReference type="EMBL" id="QWG00951.1"/>
    </source>
</evidence>
<dbReference type="KEGG" id="fya:KMW28_14955"/>
<dbReference type="Proteomes" id="UP000678679">
    <property type="component" value="Chromosome 1"/>
</dbReference>
<gene>
    <name evidence="1" type="ORF">KMW28_14955</name>
</gene>
<dbReference type="RefSeq" id="WP_169665257.1">
    <property type="nucleotide sequence ID" value="NZ_CP076132.1"/>
</dbReference>